<gene>
    <name evidence="2" type="ORF">QNI14_02200</name>
</gene>
<dbReference type="Proteomes" id="UP001321481">
    <property type="component" value="Unassembled WGS sequence"/>
</dbReference>
<reference evidence="2 3" key="1">
    <citation type="submission" date="2023-05" db="EMBL/GenBank/DDBJ databases">
        <title>Microbacterium dauci sp.nov., Isolated from Carrot Rhizosphere Soil.</title>
        <authorList>
            <person name="Xiao Z."/>
            <person name="Zheng J."/>
        </authorList>
    </citation>
    <scope>NUCLEOTIDE SEQUENCE [LARGE SCALE GENOMIC DNA]</scope>
    <source>
        <strain evidence="2 3">LX3-4</strain>
    </source>
</reference>
<name>A0ABT6ZAR5_9MICO</name>
<feature type="region of interest" description="Disordered" evidence="1">
    <location>
        <begin position="169"/>
        <end position="199"/>
    </location>
</feature>
<evidence type="ECO:0000313" key="3">
    <source>
        <dbReference type="Proteomes" id="UP001321481"/>
    </source>
</evidence>
<evidence type="ECO:0000313" key="2">
    <source>
        <dbReference type="EMBL" id="MDJ1113260.1"/>
    </source>
</evidence>
<proteinExistence type="predicted"/>
<keyword evidence="3" id="KW-1185">Reference proteome</keyword>
<dbReference type="RefSeq" id="WP_283714551.1">
    <property type="nucleotide sequence ID" value="NZ_JASJND010000001.1"/>
</dbReference>
<accession>A0ABT6ZAR5</accession>
<organism evidence="2 3">
    <name type="scientific">Microbacterium dauci</name>
    <dbReference type="NCBI Taxonomy" id="3048008"/>
    <lineage>
        <taxon>Bacteria</taxon>
        <taxon>Bacillati</taxon>
        <taxon>Actinomycetota</taxon>
        <taxon>Actinomycetes</taxon>
        <taxon>Micrococcales</taxon>
        <taxon>Microbacteriaceae</taxon>
        <taxon>Microbacterium</taxon>
    </lineage>
</organism>
<protein>
    <submittedName>
        <fullName evidence="2">Uncharacterized protein</fullName>
    </submittedName>
</protein>
<dbReference type="EMBL" id="JASJND010000001">
    <property type="protein sequence ID" value="MDJ1113260.1"/>
    <property type="molecule type" value="Genomic_DNA"/>
</dbReference>
<comment type="caution">
    <text evidence="2">The sequence shown here is derived from an EMBL/GenBank/DDBJ whole genome shotgun (WGS) entry which is preliminary data.</text>
</comment>
<evidence type="ECO:0000256" key="1">
    <source>
        <dbReference type="SAM" id="MobiDB-lite"/>
    </source>
</evidence>
<feature type="compositionally biased region" description="Basic residues" evidence="1">
    <location>
        <begin position="190"/>
        <end position="199"/>
    </location>
</feature>
<sequence length="199" mass="21970">MGMWDELDDDVARRVGSENARRIEAVSGMEQRRLLFAQHVSPLLTETRDELIARGTPTEQVSGVTGWPLLPTGRGYAPAFFLSVEGDLHVAIDGNSRGGRRRVQNLVGKVNETLYFGPTPAGSKDWSFTADGAVLHWTVPDEDPVAHDFGSYLRSQVVNLLVELEKAERVSPASATPSPALEASEPPTHPVRRRRWFGR</sequence>